<feature type="region of interest" description="Disordered" evidence="12">
    <location>
        <begin position="43"/>
        <end position="77"/>
    </location>
</feature>
<dbReference type="GO" id="GO:0030008">
    <property type="term" value="C:TRAPP complex"/>
    <property type="evidence" value="ECO:0007669"/>
    <property type="project" value="InterPro"/>
</dbReference>
<dbReference type="PANTHER" id="PTHR13048">
    <property type="entry name" value="TRAFFICKING PROTEIN PARTICLE COMPLEX SUBUNIT 3"/>
    <property type="match status" value="1"/>
</dbReference>
<name>A0A8B9DF49_ANSCY</name>
<evidence type="ECO:0000256" key="3">
    <source>
        <dbReference type="ARBA" id="ARBA00004240"/>
    </source>
</evidence>
<keyword evidence="7" id="KW-0931">ER-Golgi transport</keyword>
<evidence type="ECO:0000256" key="6">
    <source>
        <dbReference type="ARBA" id="ARBA00022824"/>
    </source>
</evidence>
<dbReference type="InterPro" id="IPR007194">
    <property type="entry name" value="TRAPP_component"/>
</dbReference>
<dbReference type="AlphaFoldDB" id="A0A8B9DF49"/>
<evidence type="ECO:0000256" key="9">
    <source>
        <dbReference type="ARBA" id="ARBA00023139"/>
    </source>
</evidence>
<comment type="function">
    <text evidence="1">May play a role in vesicular transport from endoplasmic reticulum to Golgi.</text>
</comment>
<dbReference type="GO" id="GO:0005783">
    <property type="term" value="C:endoplasmic reticulum"/>
    <property type="evidence" value="ECO:0007669"/>
    <property type="project" value="UniProtKB-SubCell"/>
</dbReference>
<keyword evidence="9" id="KW-0564">Palmitate</keyword>
<evidence type="ECO:0000256" key="8">
    <source>
        <dbReference type="ARBA" id="ARBA00023034"/>
    </source>
</evidence>
<comment type="similarity">
    <text evidence="4">Belongs to the TRAPP small subunits family. BET3 subfamily.</text>
</comment>
<feature type="compositionally biased region" description="Low complexity" evidence="12">
    <location>
        <begin position="43"/>
        <end position="59"/>
    </location>
</feature>
<dbReference type="GO" id="GO:0048193">
    <property type="term" value="P:Golgi vesicle transport"/>
    <property type="evidence" value="ECO:0007669"/>
    <property type="project" value="InterPro"/>
</dbReference>
<dbReference type="InterPro" id="IPR024096">
    <property type="entry name" value="NO_sig/Golgi_transp_ligand-bd"/>
</dbReference>
<proteinExistence type="inferred from homology"/>
<feature type="region of interest" description="Disordered" evidence="12">
    <location>
        <begin position="489"/>
        <end position="520"/>
    </location>
</feature>
<dbReference type="InterPro" id="IPR016721">
    <property type="entry name" value="Bet3"/>
</dbReference>
<keyword evidence="6" id="KW-0256">Endoplasmic reticulum</keyword>
<feature type="region of interest" description="Disordered" evidence="12">
    <location>
        <begin position="271"/>
        <end position="477"/>
    </location>
</feature>
<protein>
    <recommendedName>
        <fullName evidence="11">Trafficking protein particle complex subunit 3</fullName>
    </recommendedName>
</protein>
<dbReference type="GO" id="GO:0005794">
    <property type="term" value="C:Golgi apparatus"/>
    <property type="evidence" value="ECO:0007669"/>
    <property type="project" value="UniProtKB-SubCell"/>
</dbReference>
<keyword evidence="10" id="KW-0449">Lipoprotein</keyword>
<evidence type="ECO:0000256" key="10">
    <source>
        <dbReference type="ARBA" id="ARBA00023288"/>
    </source>
</evidence>
<dbReference type="SUPFAM" id="SSF111126">
    <property type="entry name" value="Ligand-binding domain in the NO signalling and Golgi transport"/>
    <property type="match status" value="1"/>
</dbReference>
<evidence type="ECO:0000256" key="11">
    <source>
        <dbReference type="ARBA" id="ARBA00068380"/>
    </source>
</evidence>
<reference evidence="13" key="1">
    <citation type="submission" date="2025-08" db="UniProtKB">
        <authorList>
            <consortium name="Ensembl"/>
        </authorList>
    </citation>
    <scope>IDENTIFICATION</scope>
</reference>
<dbReference type="FunFam" id="3.30.1380.20:FF:000003">
    <property type="entry name" value="Trafficking protein particle complex subunit"/>
    <property type="match status" value="1"/>
</dbReference>
<feature type="compositionally biased region" description="Basic and acidic residues" evidence="12">
    <location>
        <begin position="298"/>
        <end position="309"/>
    </location>
</feature>
<keyword evidence="14" id="KW-1185">Reference proteome</keyword>
<reference evidence="13" key="2">
    <citation type="submission" date="2025-09" db="UniProtKB">
        <authorList>
            <consortium name="Ensembl"/>
        </authorList>
    </citation>
    <scope>IDENTIFICATION</scope>
</reference>
<dbReference type="Gene3D" id="3.30.1380.20">
    <property type="entry name" value="Trafficking protein particle complex subunit 3"/>
    <property type="match status" value="1"/>
</dbReference>
<organism evidence="13 14">
    <name type="scientific">Anser cygnoides</name>
    <name type="common">Swan goose</name>
    <dbReference type="NCBI Taxonomy" id="8845"/>
    <lineage>
        <taxon>Eukaryota</taxon>
        <taxon>Metazoa</taxon>
        <taxon>Chordata</taxon>
        <taxon>Craniata</taxon>
        <taxon>Vertebrata</taxon>
        <taxon>Euteleostomi</taxon>
        <taxon>Archelosauria</taxon>
        <taxon>Archosauria</taxon>
        <taxon>Dinosauria</taxon>
        <taxon>Saurischia</taxon>
        <taxon>Theropoda</taxon>
        <taxon>Coelurosauria</taxon>
        <taxon>Aves</taxon>
        <taxon>Neognathae</taxon>
        <taxon>Galloanserae</taxon>
        <taxon>Anseriformes</taxon>
        <taxon>Anatidae</taxon>
        <taxon>Anserinae</taxon>
        <taxon>Anser</taxon>
    </lineage>
</organism>
<feature type="compositionally biased region" description="Basic and acidic residues" evidence="12">
    <location>
        <begin position="371"/>
        <end position="385"/>
    </location>
</feature>
<feature type="compositionally biased region" description="Basic and acidic residues" evidence="12">
    <location>
        <begin position="237"/>
        <end position="247"/>
    </location>
</feature>
<evidence type="ECO:0000256" key="1">
    <source>
        <dbReference type="ARBA" id="ARBA00002910"/>
    </source>
</evidence>
<evidence type="ECO:0000256" key="2">
    <source>
        <dbReference type="ARBA" id="ARBA00004222"/>
    </source>
</evidence>
<sequence>MAPRDCHIAAPHVASRCSDAFAAAAPLAARSWASRSRRCLLPNAGAGGRPARPAPSLRSVPGGGRAGETEADPNKHQALPAPCPVPCSSPHQLAMGQCPPCTPLLDPPLRPSAPPGESLCLLEARTRQTPQVWGLQPALFWESWSSVGFLALWVTHIRIEDTFQQAAAEEDPRTRGELPLRGGLVPRNLNLGPSSRGLRQPPRRQVPLHMGGQAAGGQPQGASPFPTQAGDGTEGEGDARLRRKQGEAEEASGGRQDVCSAVCQARYLQPACSRASDKRREAFGRSRGGRQLVLPSSERARAAEADESRRRRGPPTRAGCGGHRGPRGRGAASPLPPSVGSGPATKPCLVTAPLRQTPTRPGPKSTWPETLEERAKTNRRPETRPRCPLPVCTGEARRPSSPRGSTGHRPRAPAEAGEGHRPHRLPAGHHQPPGTTSRSPHPRPGQGAGTRHEWGVGSRGPPTPWHPRPTVRGGSPGRVSGCPGCWGEEGSSVPASPRAGPGRAEPCRMSRQAGRGTESKKMNSELFTLTYGALVTQLCKDYENDEDVNKQLDKMGYNIGVRLIEDFLARSNVGRCHDFRETADVIAKIAFKMYLGITPSITNWSPGGDEFSLILENNPLVDFVELPDNHSTLIYSNLLCGVLRGALEMVQMAVDVKFVQDTLKGDSVTEIRMKFIRRIEDNLPAGEE</sequence>
<dbReference type="Ensembl" id="ENSACDT00005007263.1">
    <property type="protein sequence ID" value="ENSACDP00005006032.1"/>
    <property type="gene ID" value="ENSACDG00005004426.1"/>
</dbReference>
<keyword evidence="5" id="KW-0813">Transport</keyword>
<evidence type="ECO:0000313" key="14">
    <source>
        <dbReference type="Proteomes" id="UP000694521"/>
    </source>
</evidence>
<evidence type="ECO:0000256" key="12">
    <source>
        <dbReference type="SAM" id="MobiDB-lite"/>
    </source>
</evidence>
<feature type="compositionally biased region" description="Basic and acidic residues" evidence="12">
    <location>
        <begin position="275"/>
        <end position="284"/>
    </location>
</feature>
<evidence type="ECO:0000256" key="4">
    <source>
        <dbReference type="ARBA" id="ARBA00006218"/>
    </source>
</evidence>
<dbReference type="CDD" id="cd14942">
    <property type="entry name" value="TRAPPC3_bet3"/>
    <property type="match status" value="1"/>
</dbReference>
<evidence type="ECO:0000256" key="7">
    <source>
        <dbReference type="ARBA" id="ARBA00022892"/>
    </source>
</evidence>
<accession>A0A8B9DF49</accession>
<comment type="subcellular location">
    <subcellularLocation>
        <location evidence="3">Endoplasmic reticulum</location>
    </subcellularLocation>
    <subcellularLocation>
        <location evidence="2">Golgi apparatus</location>
        <location evidence="2">cis-Golgi network</location>
    </subcellularLocation>
</comment>
<evidence type="ECO:0000313" key="13">
    <source>
        <dbReference type="Ensembl" id="ENSACDP00005006032.1"/>
    </source>
</evidence>
<dbReference type="Proteomes" id="UP000694521">
    <property type="component" value="Unplaced"/>
</dbReference>
<feature type="region of interest" description="Disordered" evidence="12">
    <location>
        <begin position="166"/>
        <end position="256"/>
    </location>
</feature>
<dbReference type="Pfam" id="PF04051">
    <property type="entry name" value="TRAPP"/>
    <property type="match status" value="1"/>
</dbReference>
<evidence type="ECO:0000256" key="5">
    <source>
        <dbReference type="ARBA" id="ARBA00022448"/>
    </source>
</evidence>
<keyword evidence="8" id="KW-0333">Golgi apparatus</keyword>